<dbReference type="EMBL" id="BEZZ01000018">
    <property type="protein sequence ID" value="GCC22868.1"/>
    <property type="molecule type" value="Genomic_DNA"/>
</dbReference>
<feature type="transmembrane region" description="Helical" evidence="10">
    <location>
        <begin position="121"/>
        <end position="146"/>
    </location>
</feature>
<feature type="transmembrane region" description="Helical" evidence="10">
    <location>
        <begin position="80"/>
        <end position="101"/>
    </location>
</feature>
<dbReference type="STRING" id="137246.A0A401RXP7"/>
<evidence type="ECO:0000256" key="8">
    <source>
        <dbReference type="ARBA" id="ARBA00022989"/>
    </source>
</evidence>
<evidence type="ECO:0000256" key="10">
    <source>
        <dbReference type="SAM" id="Phobius"/>
    </source>
</evidence>
<organism evidence="11 12">
    <name type="scientific">Chiloscyllium punctatum</name>
    <name type="common">Brownbanded bambooshark</name>
    <name type="synonym">Hemiscyllium punctatum</name>
    <dbReference type="NCBI Taxonomy" id="137246"/>
    <lineage>
        <taxon>Eukaryota</taxon>
        <taxon>Metazoa</taxon>
        <taxon>Chordata</taxon>
        <taxon>Craniata</taxon>
        <taxon>Vertebrata</taxon>
        <taxon>Chondrichthyes</taxon>
        <taxon>Elasmobranchii</taxon>
        <taxon>Galeomorphii</taxon>
        <taxon>Galeoidea</taxon>
        <taxon>Orectolobiformes</taxon>
        <taxon>Hemiscylliidae</taxon>
        <taxon>Chiloscyllium</taxon>
    </lineage>
</organism>
<comment type="similarity">
    <text evidence="3">Belongs to the claudin family.</text>
</comment>
<evidence type="ECO:0000256" key="2">
    <source>
        <dbReference type="ARBA" id="ARBA00004651"/>
    </source>
</evidence>
<evidence type="ECO:0000256" key="7">
    <source>
        <dbReference type="ARBA" id="ARBA00022949"/>
    </source>
</evidence>
<dbReference type="FunFam" id="1.20.140.150:FF:000001">
    <property type="entry name" value="Claudin"/>
    <property type="match status" value="1"/>
</dbReference>
<reference evidence="11 12" key="1">
    <citation type="journal article" date="2018" name="Nat. Ecol. Evol.">
        <title>Shark genomes provide insights into elasmobranch evolution and the origin of vertebrates.</title>
        <authorList>
            <person name="Hara Y"/>
            <person name="Yamaguchi K"/>
            <person name="Onimaru K"/>
            <person name="Kadota M"/>
            <person name="Koyanagi M"/>
            <person name="Keeley SD"/>
            <person name="Tatsumi K"/>
            <person name="Tanaka K"/>
            <person name="Motone F"/>
            <person name="Kageyama Y"/>
            <person name="Nozu R"/>
            <person name="Adachi N"/>
            <person name="Nishimura O"/>
            <person name="Nakagawa R"/>
            <person name="Tanegashima C"/>
            <person name="Kiyatake I"/>
            <person name="Matsumoto R"/>
            <person name="Murakumo K"/>
            <person name="Nishida K"/>
            <person name="Terakita A"/>
            <person name="Kuratani S"/>
            <person name="Sato K"/>
            <person name="Hyodo S Kuraku.S."/>
        </authorList>
    </citation>
    <scope>NUCLEOTIDE SEQUENCE [LARGE SCALE GENOMIC DNA]</scope>
</reference>
<keyword evidence="7" id="KW-0965">Cell junction</keyword>
<dbReference type="GO" id="GO:0005886">
    <property type="term" value="C:plasma membrane"/>
    <property type="evidence" value="ECO:0007669"/>
    <property type="project" value="UniProtKB-SubCell"/>
</dbReference>
<evidence type="ECO:0000256" key="9">
    <source>
        <dbReference type="ARBA" id="ARBA00023136"/>
    </source>
</evidence>
<dbReference type="OMA" id="VTGWIMA"/>
<dbReference type="GO" id="GO:0005198">
    <property type="term" value="F:structural molecule activity"/>
    <property type="evidence" value="ECO:0007669"/>
    <property type="project" value="InterPro"/>
</dbReference>
<gene>
    <name evidence="11" type="ORF">chiPu_0001259</name>
</gene>
<keyword evidence="5" id="KW-1003">Cell membrane</keyword>
<dbReference type="GO" id="GO:0005923">
    <property type="term" value="C:bicellular tight junction"/>
    <property type="evidence" value="ECO:0007669"/>
    <property type="project" value="UniProtKB-SubCell"/>
</dbReference>
<evidence type="ECO:0000256" key="3">
    <source>
        <dbReference type="ARBA" id="ARBA00008295"/>
    </source>
</evidence>
<keyword evidence="8 10" id="KW-1133">Transmembrane helix</keyword>
<evidence type="ECO:0000313" key="11">
    <source>
        <dbReference type="EMBL" id="GCC22868.1"/>
    </source>
</evidence>
<sequence length="223" mass="24161">MASTVLECFGFLIGVVGWMCVCAVTGMPQWKITPFIGSTILNTEITWEGIWMTCVYQQTLGRLVCDSYDSTLDLSGDVQMARALMCLAISLGLLAIMVSTVGMKCTYCAGDDSRVKGYASVIAGCLFFLAGLCVLIPVSWVAHNIITDFYNPLVPEGLKRELGDALYLGWSATCFLGIGGAFLCCSYPKNSDCRQGYRKSNATNPPSVPIQNPAACYSLKEYV</sequence>
<evidence type="ECO:0008006" key="13">
    <source>
        <dbReference type="Google" id="ProtNLM"/>
    </source>
</evidence>
<evidence type="ECO:0000256" key="4">
    <source>
        <dbReference type="ARBA" id="ARBA00022427"/>
    </source>
</evidence>
<proteinExistence type="inferred from homology"/>
<keyword evidence="9 10" id="KW-0472">Membrane</keyword>
<accession>A0A401RXP7</accession>
<dbReference type="AlphaFoldDB" id="A0A401RXP7"/>
<dbReference type="PANTHER" id="PTHR12002">
    <property type="entry name" value="CLAUDIN"/>
    <property type="match status" value="1"/>
</dbReference>
<dbReference type="PRINTS" id="PR01077">
    <property type="entry name" value="CLAUDIN"/>
</dbReference>
<comment type="caution">
    <text evidence="11">The sequence shown here is derived from an EMBL/GenBank/DDBJ whole genome shotgun (WGS) entry which is preliminary data.</text>
</comment>
<dbReference type="InterPro" id="IPR006187">
    <property type="entry name" value="Claudin"/>
</dbReference>
<keyword evidence="4" id="KW-0796">Tight junction</keyword>
<dbReference type="Pfam" id="PF00822">
    <property type="entry name" value="PMP22_Claudin"/>
    <property type="match status" value="1"/>
</dbReference>
<comment type="subcellular location">
    <subcellularLocation>
        <location evidence="1">Cell junction</location>
        <location evidence="1">Tight junction</location>
    </subcellularLocation>
    <subcellularLocation>
        <location evidence="2">Cell membrane</location>
        <topology evidence="2">Multi-pass membrane protein</topology>
    </subcellularLocation>
</comment>
<keyword evidence="6 10" id="KW-0812">Transmembrane</keyword>
<dbReference type="Proteomes" id="UP000287033">
    <property type="component" value="Unassembled WGS sequence"/>
</dbReference>
<evidence type="ECO:0000256" key="1">
    <source>
        <dbReference type="ARBA" id="ARBA00004435"/>
    </source>
</evidence>
<dbReference type="InterPro" id="IPR004031">
    <property type="entry name" value="PMP22/EMP/MP20/Claudin"/>
</dbReference>
<dbReference type="OrthoDB" id="9929210at2759"/>
<evidence type="ECO:0000256" key="6">
    <source>
        <dbReference type="ARBA" id="ARBA00022692"/>
    </source>
</evidence>
<keyword evidence="12" id="KW-1185">Reference proteome</keyword>
<dbReference type="Gene3D" id="1.20.140.150">
    <property type="match status" value="1"/>
</dbReference>
<evidence type="ECO:0000313" key="12">
    <source>
        <dbReference type="Proteomes" id="UP000287033"/>
    </source>
</evidence>
<protein>
    <recommendedName>
        <fullName evidence="13">Claudin</fullName>
    </recommendedName>
</protein>
<evidence type="ECO:0000256" key="5">
    <source>
        <dbReference type="ARBA" id="ARBA00022475"/>
    </source>
</evidence>
<name>A0A401RXP7_CHIPU</name>
<feature type="transmembrane region" description="Helical" evidence="10">
    <location>
        <begin position="9"/>
        <end position="27"/>
    </location>
</feature>
<feature type="transmembrane region" description="Helical" evidence="10">
    <location>
        <begin position="166"/>
        <end position="188"/>
    </location>
</feature>